<dbReference type="AlphaFoldDB" id="A0A2H9ZRF5"/>
<evidence type="ECO:0000313" key="2">
    <source>
        <dbReference type="EMBL" id="PKA45869.1"/>
    </source>
</evidence>
<evidence type="ECO:0000313" key="3">
    <source>
        <dbReference type="Proteomes" id="UP000236161"/>
    </source>
</evidence>
<dbReference type="Proteomes" id="UP000236161">
    <property type="component" value="Unassembled WGS sequence"/>
</dbReference>
<name>A0A2H9ZRF5_9ASPA</name>
<accession>A0A2H9ZRF5</accession>
<gene>
    <name evidence="2" type="ORF">AXF42_Ash016895</name>
</gene>
<feature type="region of interest" description="Disordered" evidence="1">
    <location>
        <begin position="44"/>
        <end position="136"/>
    </location>
</feature>
<protein>
    <submittedName>
        <fullName evidence="2">Uncharacterized protein</fullName>
    </submittedName>
</protein>
<proteinExistence type="predicted"/>
<evidence type="ECO:0000256" key="1">
    <source>
        <dbReference type="SAM" id="MobiDB-lite"/>
    </source>
</evidence>
<dbReference type="EMBL" id="KZ454678">
    <property type="protein sequence ID" value="PKA45869.1"/>
    <property type="molecule type" value="Genomic_DNA"/>
</dbReference>
<sequence>MKIGPIEAKCEEKKRGALNCNCPIPIYSLRWLGLGEIAHCPPATPVARSPSSFSNNGEQRHSSPATQRRGPIPLPRQCGGASPPSSPPEATHSKQREKSPLSLSSFFSFNDGGPPFSSSSADSRGAVQAEPKRRGTDGAVLLSSRHSHPLTFYISLSLYFIFSA</sequence>
<organism evidence="2 3">
    <name type="scientific">Apostasia shenzhenica</name>
    <dbReference type="NCBI Taxonomy" id="1088818"/>
    <lineage>
        <taxon>Eukaryota</taxon>
        <taxon>Viridiplantae</taxon>
        <taxon>Streptophyta</taxon>
        <taxon>Embryophyta</taxon>
        <taxon>Tracheophyta</taxon>
        <taxon>Spermatophyta</taxon>
        <taxon>Magnoliopsida</taxon>
        <taxon>Liliopsida</taxon>
        <taxon>Asparagales</taxon>
        <taxon>Orchidaceae</taxon>
        <taxon>Apostasioideae</taxon>
        <taxon>Apostasia</taxon>
    </lineage>
</organism>
<keyword evidence="3" id="KW-1185">Reference proteome</keyword>
<feature type="compositionally biased region" description="Low complexity" evidence="1">
    <location>
        <begin position="100"/>
        <end position="109"/>
    </location>
</feature>
<reference evidence="2 3" key="1">
    <citation type="journal article" date="2017" name="Nature">
        <title>The Apostasia genome and the evolution of orchids.</title>
        <authorList>
            <person name="Zhang G.Q."/>
            <person name="Liu K.W."/>
            <person name="Li Z."/>
            <person name="Lohaus R."/>
            <person name="Hsiao Y.Y."/>
            <person name="Niu S.C."/>
            <person name="Wang J.Y."/>
            <person name="Lin Y.C."/>
            <person name="Xu Q."/>
            <person name="Chen L.J."/>
            <person name="Yoshida K."/>
            <person name="Fujiwara S."/>
            <person name="Wang Z.W."/>
            <person name="Zhang Y.Q."/>
            <person name="Mitsuda N."/>
            <person name="Wang M."/>
            <person name="Liu G.H."/>
            <person name="Pecoraro L."/>
            <person name="Huang H.X."/>
            <person name="Xiao X.J."/>
            <person name="Lin M."/>
            <person name="Wu X.Y."/>
            <person name="Wu W.L."/>
            <person name="Chen Y.Y."/>
            <person name="Chang S.B."/>
            <person name="Sakamoto S."/>
            <person name="Ohme-Takagi M."/>
            <person name="Yagi M."/>
            <person name="Zeng S.J."/>
            <person name="Shen C.Y."/>
            <person name="Yeh C.M."/>
            <person name="Luo Y.B."/>
            <person name="Tsai W.C."/>
            <person name="Van de Peer Y."/>
            <person name="Liu Z.J."/>
        </authorList>
    </citation>
    <scope>NUCLEOTIDE SEQUENCE [LARGE SCALE GENOMIC DNA]</scope>
    <source>
        <strain evidence="3">cv. Shenzhen</strain>
        <tissue evidence="2">Stem</tissue>
    </source>
</reference>
<feature type="compositionally biased region" description="Polar residues" evidence="1">
    <location>
        <begin position="49"/>
        <end position="66"/>
    </location>
</feature>